<name>A0A6J6MYP3_9ZZZZ</name>
<dbReference type="Pfam" id="PF09754">
    <property type="entry name" value="PAC2"/>
    <property type="match status" value="1"/>
</dbReference>
<dbReference type="EMBL" id="CAEZWU010000243">
    <property type="protein sequence ID" value="CAB4679420.1"/>
    <property type="molecule type" value="Genomic_DNA"/>
</dbReference>
<accession>A0A6J6MYP3</accession>
<reference evidence="1" key="1">
    <citation type="submission" date="2020-05" db="EMBL/GenBank/DDBJ databases">
        <authorList>
            <person name="Chiriac C."/>
            <person name="Salcher M."/>
            <person name="Ghai R."/>
            <person name="Kavagutti S V."/>
        </authorList>
    </citation>
    <scope>NUCLEOTIDE SEQUENCE</scope>
</reference>
<evidence type="ECO:0000313" key="1">
    <source>
        <dbReference type="EMBL" id="CAB4679420.1"/>
    </source>
</evidence>
<dbReference type="InterPro" id="IPR019151">
    <property type="entry name" value="Proteasome_assmbl_chaperone_2"/>
</dbReference>
<dbReference type="SUPFAM" id="SSF159659">
    <property type="entry name" value="Cgl1923-like"/>
    <property type="match status" value="1"/>
</dbReference>
<organism evidence="1">
    <name type="scientific">freshwater metagenome</name>
    <dbReference type="NCBI Taxonomy" id="449393"/>
    <lineage>
        <taxon>unclassified sequences</taxon>
        <taxon>metagenomes</taxon>
        <taxon>ecological metagenomes</taxon>
    </lineage>
</organism>
<proteinExistence type="predicted"/>
<dbReference type="InterPro" id="IPR038389">
    <property type="entry name" value="PSMG2_sf"/>
</dbReference>
<dbReference type="AlphaFoldDB" id="A0A6J6MYP3"/>
<sequence length="293" mass="32981">MNIEDVLEADWEAVGALRDPILVIALRGYFDIAGAATGALDWWLEDRLTTVVASVDSDPFFDFTAQRPEVFLDEDNERQIIWPENDFIVARFPDGARDLVVLSGVEPHMNWNIFAECIVQCAQRLKCSVVVTVGANDDSIPHTRTPNVIGSTSNVALARRLKLDLPKYQGPTGLIGVLHERFEREHLPSISLRVGVPRYLLNAQHPKSSAALLRKLELVLGVPTRHAELYEEIHRWSELHDAAVEGDEQIANFVKMLESDFDRLSQIEIPTADDLGAQLEQFLREQPDENPEK</sequence>
<gene>
    <name evidence="1" type="ORF">UFOPK2292_01322</name>
</gene>
<protein>
    <submittedName>
        <fullName evidence="1">Unannotated protein</fullName>
    </submittedName>
</protein>
<dbReference type="Gene3D" id="3.40.50.10900">
    <property type="entry name" value="PAC-like subunit"/>
    <property type="match status" value="1"/>
</dbReference>